<reference evidence="2" key="1">
    <citation type="submission" date="2020-02" db="EMBL/GenBank/DDBJ databases">
        <authorList>
            <person name="Meier V. D."/>
        </authorList>
    </citation>
    <scope>NUCLEOTIDE SEQUENCE</scope>
    <source>
        <strain evidence="2">AVDCRST_MAG25</strain>
    </source>
</reference>
<dbReference type="EMBL" id="CADCVI010000106">
    <property type="protein sequence ID" value="CAA9468170.1"/>
    <property type="molecule type" value="Genomic_DNA"/>
</dbReference>
<feature type="non-terminal residue" evidence="2">
    <location>
        <position position="1"/>
    </location>
</feature>
<feature type="non-terminal residue" evidence="2">
    <location>
        <position position="43"/>
    </location>
</feature>
<protein>
    <submittedName>
        <fullName evidence="2">Uncharacterized protein</fullName>
    </submittedName>
</protein>
<evidence type="ECO:0000256" key="1">
    <source>
        <dbReference type="SAM" id="MobiDB-lite"/>
    </source>
</evidence>
<name>A0A6J4RF58_9ACTN</name>
<sequence length="43" mass="4439">ADRLGLPVRGPFLGDVVRALRSAGGRTVPRGGPQRGGFQHSGL</sequence>
<evidence type="ECO:0000313" key="2">
    <source>
        <dbReference type="EMBL" id="CAA9468170.1"/>
    </source>
</evidence>
<proteinExistence type="predicted"/>
<dbReference type="AlphaFoldDB" id="A0A6J4RF58"/>
<feature type="region of interest" description="Disordered" evidence="1">
    <location>
        <begin position="24"/>
        <end position="43"/>
    </location>
</feature>
<accession>A0A6J4RF58</accession>
<organism evidence="2">
    <name type="scientific">uncultured Rubrobacteraceae bacterium</name>
    <dbReference type="NCBI Taxonomy" id="349277"/>
    <lineage>
        <taxon>Bacteria</taxon>
        <taxon>Bacillati</taxon>
        <taxon>Actinomycetota</taxon>
        <taxon>Rubrobacteria</taxon>
        <taxon>Rubrobacterales</taxon>
        <taxon>Rubrobacteraceae</taxon>
        <taxon>environmental samples</taxon>
    </lineage>
</organism>
<gene>
    <name evidence="2" type="ORF">AVDCRST_MAG25-1764</name>
</gene>